<evidence type="ECO:0000313" key="3">
    <source>
        <dbReference type="Proteomes" id="UP000037122"/>
    </source>
</evidence>
<accession>A0A0L0NZ15</accession>
<feature type="transmembrane region" description="Helical" evidence="1">
    <location>
        <begin position="35"/>
        <end position="53"/>
    </location>
</feature>
<protein>
    <submittedName>
        <fullName evidence="2">Uncharacterized protein</fullName>
    </submittedName>
</protein>
<dbReference type="VEuPathDB" id="FungiDB:CJI97_005455"/>
<dbReference type="VEuPathDB" id="FungiDB:CJJ09_003983"/>
<organism evidence="2 3">
    <name type="scientific">Candidozyma auris</name>
    <name type="common">Yeast</name>
    <name type="synonym">Candida auris</name>
    <dbReference type="NCBI Taxonomy" id="498019"/>
    <lineage>
        <taxon>Eukaryota</taxon>
        <taxon>Fungi</taxon>
        <taxon>Dikarya</taxon>
        <taxon>Ascomycota</taxon>
        <taxon>Saccharomycotina</taxon>
        <taxon>Pichiomycetes</taxon>
        <taxon>Metschnikowiaceae</taxon>
        <taxon>Candidozyma</taxon>
    </lineage>
</organism>
<name>A0A0L0NZ15_CANAR</name>
<evidence type="ECO:0000313" key="2">
    <source>
        <dbReference type="EMBL" id="KND99402.1"/>
    </source>
</evidence>
<dbReference type="VEuPathDB" id="FungiDB:QG37_03536"/>
<dbReference type="VEuPathDB" id="FungiDB:CJJ07_003329"/>
<keyword evidence="1" id="KW-0472">Membrane</keyword>
<dbReference type="VEuPathDB" id="FungiDB:CJI96_0004157"/>
<dbReference type="VEuPathDB" id="FungiDB:B9J08_005372"/>
<feature type="transmembrane region" description="Helical" evidence="1">
    <location>
        <begin position="59"/>
        <end position="80"/>
    </location>
</feature>
<gene>
    <name evidence="2" type="ORF">QG37_03536</name>
</gene>
<comment type="caution">
    <text evidence="2">The sequence shown here is derived from an EMBL/GenBank/DDBJ whole genome shotgun (WGS) entry which is preliminary data.</text>
</comment>
<keyword evidence="1" id="KW-0812">Transmembrane</keyword>
<evidence type="ECO:0000256" key="1">
    <source>
        <dbReference type="SAM" id="Phobius"/>
    </source>
</evidence>
<reference evidence="3" key="1">
    <citation type="journal article" date="2015" name="BMC Genomics">
        <title>Draft genome of a commonly misdiagnosed multidrug resistant pathogen Candida auris.</title>
        <authorList>
            <person name="Chatterjee S."/>
            <person name="Alampalli S.V."/>
            <person name="Nageshan R.K."/>
            <person name="Chettiar S.T."/>
            <person name="Joshi S."/>
            <person name="Tatu U.S."/>
        </authorList>
    </citation>
    <scope>NUCLEOTIDE SEQUENCE [LARGE SCALE GENOMIC DNA]</scope>
    <source>
        <strain evidence="3">6684</strain>
    </source>
</reference>
<dbReference type="Proteomes" id="UP000037122">
    <property type="component" value="Unassembled WGS sequence"/>
</dbReference>
<feature type="transmembrane region" description="Helical" evidence="1">
    <location>
        <begin position="92"/>
        <end position="110"/>
    </location>
</feature>
<dbReference type="AlphaFoldDB" id="A0A0L0NZ15"/>
<keyword evidence="1" id="KW-1133">Transmembrane helix</keyword>
<dbReference type="EMBL" id="LGST01000023">
    <property type="protein sequence ID" value="KND99402.1"/>
    <property type="molecule type" value="Genomic_DNA"/>
</dbReference>
<proteinExistence type="predicted"/>
<sequence>MPDSIELADLKHKPFFDYDKPEGLARLTPAARRKIWLHIFVETLASVIIYSTYTRLVLYYLFLAPTLLGASTAALAQSMNQLYKGRLSNSRLLKFVLWGCINGCFTALWIDTLVARVESVFYRILIDQLVGAPSFQLIFHLLGKVWDVAEPGQPSPSISTFLMALSYSYCYWPFVSIAMFVFIPPPLMFISNCIANLIWNVILSRIS</sequence>